<gene>
    <name evidence="1" type="ORF">PSCICP_11560</name>
</gene>
<accession>A0ABQ1DJK2</accession>
<protein>
    <submittedName>
        <fullName evidence="1">Uncharacterized protein</fullName>
    </submittedName>
</protein>
<organism evidence="1 2">
    <name type="scientific">Pseudomonas cichorii</name>
    <dbReference type="NCBI Taxonomy" id="36746"/>
    <lineage>
        <taxon>Bacteria</taxon>
        <taxon>Pseudomonadati</taxon>
        <taxon>Pseudomonadota</taxon>
        <taxon>Gammaproteobacteria</taxon>
        <taxon>Pseudomonadales</taxon>
        <taxon>Pseudomonadaceae</taxon>
        <taxon>Pseudomonas</taxon>
    </lineage>
</organism>
<dbReference type="Proteomes" id="UP000614982">
    <property type="component" value="Unassembled WGS sequence"/>
</dbReference>
<evidence type="ECO:0000313" key="1">
    <source>
        <dbReference type="EMBL" id="GFM91184.1"/>
    </source>
</evidence>
<sequence length="69" mass="7624">MRFEVQPPSVSAIAVNEAARKADLRIKASPKEPVAIRLRPVDAVTAPFLQFKFIQVSYSDATCSAMTTW</sequence>
<evidence type="ECO:0000313" key="2">
    <source>
        <dbReference type="Proteomes" id="UP000614982"/>
    </source>
</evidence>
<comment type="caution">
    <text evidence="1">The sequence shown here is derived from an EMBL/GenBank/DDBJ whole genome shotgun (WGS) entry which is preliminary data.</text>
</comment>
<dbReference type="EMBL" id="BLWA01000002">
    <property type="protein sequence ID" value="GFM91184.1"/>
    <property type="molecule type" value="Genomic_DNA"/>
</dbReference>
<keyword evidence="2" id="KW-1185">Reference proteome</keyword>
<name>A0ABQ1DJK2_PSECI</name>
<reference evidence="1 2" key="1">
    <citation type="submission" date="2020-05" db="EMBL/GenBank/DDBJ databases">
        <title>Genetic diversity of Pseudomonas cichorii.</title>
        <authorList>
            <person name="Tani S."/>
            <person name="Yagi H."/>
            <person name="Hashimoto S."/>
            <person name="Iiyama K."/>
            <person name="Furuya N."/>
        </authorList>
    </citation>
    <scope>NUCLEOTIDE SEQUENCE [LARGE SCALE GENOMIC DNA]</scope>
    <source>
        <strain evidence="1 2">LMG 2162</strain>
    </source>
</reference>
<proteinExistence type="predicted"/>